<dbReference type="Proteomes" id="UP000287651">
    <property type="component" value="Unassembled WGS sequence"/>
</dbReference>
<dbReference type="EMBL" id="AMZH03001145">
    <property type="protein sequence ID" value="RRT80423.1"/>
    <property type="molecule type" value="Genomic_DNA"/>
</dbReference>
<name>A0A427AW08_ENSVE</name>
<protein>
    <submittedName>
        <fullName evidence="1">Uncharacterized protein</fullName>
    </submittedName>
</protein>
<reference evidence="1 2" key="1">
    <citation type="journal article" date="2014" name="Agronomy (Basel)">
        <title>A Draft Genome Sequence for Ensete ventricosum, the Drought-Tolerant Tree Against Hunger.</title>
        <authorList>
            <person name="Harrison J."/>
            <person name="Moore K.A."/>
            <person name="Paszkiewicz K."/>
            <person name="Jones T."/>
            <person name="Grant M."/>
            <person name="Ambacheew D."/>
            <person name="Muzemil S."/>
            <person name="Studholme D.J."/>
        </authorList>
    </citation>
    <scope>NUCLEOTIDE SEQUENCE [LARGE SCALE GENOMIC DNA]</scope>
</reference>
<dbReference type="AlphaFoldDB" id="A0A427AW08"/>
<evidence type="ECO:0000313" key="1">
    <source>
        <dbReference type="EMBL" id="RRT80423.1"/>
    </source>
</evidence>
<comment type="caution">
    <text evidence="1">The sequence shown here is derived from an EMBL/GenBank/DDBJ whole genome shotgun (WGS) entry which is preliminary data.</text>
</comment>
<sequence>MKVPRDSTLLFNLEKETLGEISIGSARKEAEEEEHDGEVKDSYLICWLASTVSRPVLAGTDGRIGLHLEKKVVSAVDLTAQQRSRSPS</sequence>
<proteinExistence type="predicted"/>
<gene>
    <name evidence="1" type="ORF">B296_00004224</name>
</gene>
<organism evidence="1 2">
    <name type="scientific">Ensete ventricosum</name>
    <name type="common">Abyssinian banana</name>
    <name type="synonym">Musa ensete</name>
    <dbReference type="NCBI Taxonomy" id="4639"/>
    <lineage>
        <taxon>Eukaryota</taxon>
        <taxon>Viridiplantae</taxon>
        <taxon>Streptophyta</taxon>
        <taxon>Embryophyta</taxon>
        <taxon>Tracheophyta</taxon>
        <taxon>Spermatophyta</taxon>
        <taxon>Magnoliopsida</taxon>
        <taxon>Liliopsida</taxon>
        <taxon>Zingiberales</taxon>
        <taxon>Musaceae</taxon>
        <taxon>Ensete</taxon>
    </lineage>
</organism>
<accession>A0A427AW08</accession>
<evidence type="ECO:0000313" key="2">
    <source>
        <dbReference type="Proteomes" id="UP000287651"/>
    </source>
</evidence>